<evidence type="ECO:0000259" key="3">
    <source>
        <dbReference type="PROSITE" id="PS50041"/>
    </source>
</evidence>
<dbReference type="Proteomes" id="UP000887568">
    <property type="component" value="Unplaced"/>
</dbReference>
<feature type="signal peptide" evidence="2">
    <location>
        <begin position="1"/>
        <end position="19"/>
    </location>
</feature>
<dbReference type="PROSITE" id="PS50041">
    <property type="entry name" value="C_TYPE_LECTIN_2"/>
    <property type="match status" value="1"/>
</dbReference>
<dbReference type="Pfam" id="PF00059">
    <property type="entry name" value="Lectin_C"/>
    <property type="match status" value="1"/>
</dbReference>
<sequence>MSPEIIVFFVAMGWPTSQAAICPTGWLRFGETCYLVVTTPLTWGDASRECHTKKAELVLPQCQTEQDAIWEMFLQIYHGNPSKHIWIGCSDIEEEGKWHPCPLRSSSSDAYQNWKDDQPDNDLNGNADCAAMINGAGGRWGDRGCTERHFSACQLPADTDTALSFCLQVGTEGRLASPSCLVDHVVKELPVRGVVECGKACRSEPRCRSFNLLEEGPETMLCQLNNVARRQVEGEDSIPKLQNCYFFEM</sequence>
<dbReference type="PROSITE" id="PS00615">
    <property type="entry name" value="C_TYPE_LECTIN_1"/>
    <property type="match status" value="1"/>
</dbReference>
<reference evidence="4" key="1">
    <citation type="submission" date="2022-11" db="UniProtKB">
        <authorList>
            <consortium name="EnsemblMetazoa"/>
        </authorList>
    </citation>
    <scope>IDENTIFICATION</scope>
</reference>
<dbReference type="SMART" id="SM00034">
    <property type="entry name" value="CLECT"/>
    <property type="match status" value="1"/>
</dbReference>
<dbReference type="InterPro" id="IPR016187">
    <property type="entry name" value="CTDL_fold"/>
</dbReference>
<dbReference type="GeneID" id="119746387"/>
<dbReference type="Gene3D" id="3.10.100.10">
    <property type="entry name" value="Mannose-Binding Protein A, subunit A"/>
    <property type="match status" value="1"/>
</dbReference>
<dbReference type="OrthoDB" id="5965169at2759"/>
<feature type="chain" id="PRO_5037067400" description="C-type lectin domain-containing protein" evidence="2">
    <location>
        <begin position="20"/>
        <end position="249"/>
    </location>
</feature>
<organism evidence="4 5">
    <name type="scientific">Patiria miniata</name>
    <name type="common">Bat star</name>
    <name type="synonym">Asterina miniata</name>
    <dbReference type="NCBI Taxonomy" id="46514"/>
    <lineage>
        <taxon>Eukaryota</taxon>
        <taxon>Metazoa</taxon>
        <taxon>Echinodermata</taxon>
        <taxon>Eleutherozoa</taxon>
        <taxon>Asterozoa</taxon>
        <taxon>Asteroidea</taxon>
        <taxon>Valvatacea</taxon>
        <taxon>Valvatida</taxon>
        <taxon>Asterinidae</taxon>
        <taxon>Patiria</taxon>
    </lineage>
</organism>
<dbReference type="SUPFAM" id="SSF56436">
    <property type="entry name" value="C-type lectin-like"/>
    <property type="match status" value="1"/>
</dbReference>
<keyword evidence="1" id="KW-1015">Disulfide bond</keyword>
<evidence type="ECO:0000313" key="4">
    <source>
        <dbReference type="EnsemblMetazoa" id="XP_038079230.1"/>
    </source>
</evidence>
<accession>A0A914BTB4</accession>
<dbReference type="AlphaFoldDB" id="A0A914BTB4"/>
<dbReference type="EnsemblMetazoa" id="XM_038223302.1">
    <property type="protein sequence ID" value="XP_038079230.1"/>
    <property type="gene ID" value="LOC119746387"/>
</dbReference>
<evidence type="ECO:0000313" key="5">
    <source>
        <dbReference type="Proteomes" id="UP000887568"/>
    </source>
</evidence>
<evidence type="ECO:0000256" key="1">
    <source>
        <dbReference type="ARBA" id="ARBA00023157"/>
    </source>
</evidence>
<evidence type="ECO:0000256" key="2">
    <source>
        <dbReference type="SAM" id="SignalP"/>
    </source>
</evidence>
<dbReference type="InterPro" id="IPR003609">
    <property type="entry name" value="Pan_app"/>
</dbReference>
<dbReference type="PANTHER" id="PTHR22803">
    <property type="entry name" value="MANNOSE, PHOSPHOLIPASE, LECTIN RECEPTOR RELATED"/>
    <property type="match status" value="1"/>
</dbReference>
<dbReference type="OMA" id="FPERIWI"/>
<dbReference type="Pfam" id="PF00024">
    <property type="entry name" value="PAN_1"/>
    <property type="match status" value="1"/>
</dbReference>
<keyword evidence="2" id="KW-0732">Signal</keyword>
<protein>
    <recommendedName>
        <fullName evidence="3">C-type lectin domain-containing protein</fullName>
    </recommendedName>
</protein>
<dbReference type="InterPro" id="IPR018378">
    <property type="entry name" value="C-type_lectin_CS"/>
</dbReference>
<dbReference type="InterPro" id="IPR050111">
    <property type="entry name" value="C-type_lectin/snaclec_domain"/>
</dbReference>
<proteinExistence type="predicted"/>
<feature type="domain" description="C-type lectin" evidence="3">
    <location>
        <begin position="29"/>
        <end position="154"/>
    </location>
</feature>
<dbReference type="InterPro" id="IPR001304">
    <property type="entry name" value="C-type_lectin-like"/>
</dbReference>
<dbReference type="InterPro" id="IPR016186">
    <property type="entry name" value="C-type_lectin-like/link_sf"/>
</dbReference>
<keyword evidence="5" id="KW-1185">Reference proteome</keyword>
<dbReference type="RefSeq" id="XP_038079230.1">
    <property type="nucleotide sequence ID" value="XM_038223302.1"/>
</dbReference>
<name>A0A914BTB4_PATMI</name>